<name>A0A1D3L2G1_9EURY</name>
<protein>
    <submittedName>
        <fullName evidence="3">Transcriptional regulator, ArsR family</fullName>
    </submittedName>
</protein>
<dbReference type="OrthoDB" id="371687at2157"/>
<proteinExistence type="predicted"/>
<dbReference type="EMBL" id="LT607756">
    <property type="protein sequence ID" value="SCG85756.1"/>
    <property type="molecule type" value="Genomic_DNA"/>
</dbReference>
<evidence type="ECO:0000259" key="2">
    <source>
        <dbReference type="SMART" id="SM00989"/>
    </source>
</evidence>
<sequence>MNHNTEKSPKKDAHIELFATPEGICAINNPVRIKILSMLKKEELSFDRIVELSGKAKSTVSAHLKRMVDEGVISSKPDPEDARKKIFFIKSEHLGTLSSKKIREEDIGDYVSNYMESDGNPFEFFRLMFQTLRVALIRQGIEIDPILWEAGNKVGETLYKKVADPDIEKLLGNIAKFWETHHLGRVEVQTLEPLTINVYDCFECRGLPYLGKPACAFDSGILEVIFSKHFQNRQRVDEVKCYAMGDNYCSFMIQ</sequence>
<organism evidence="3 4">
    <name type="scientific">Methanobacterium congolense</name>
    <dbReference type="NCBI Taxonomy" id="118062"/>
    <lineage>
        <taxon>Archaea</taxon>
        <taxon>Methanobacteriati</taxon>
        <taxon>Methanobacteriota</taxon>
        <taxon>Methanomada group</taxon>
        <taxon>Methanobacteria</taxon>
        <taxon>Methanobacteriales</taxon>
        <taxon>Methanobacteriaceae</taxon>
        <taxon>Methanobacterium</taxon>
    </lineage>
</organism>
<dbReference type="PANTHER" id="PTHR35090:SF2">
    <property type="entry name" value="ARSR FAMILY TRANSCRIPTIONAL REGULATOR"/>
    <property type="match status" value="1"/>
</dbReference>
<dbReference type="InterPro" id="IPR036388">
    <property type="entry name" value="WH-like_DNA-bd_sf"/>
</dbReference>
<keyword evidence="4" id="KW-1185">Reference proteome</keyword>
<dbReference type="PATRIC" id="fig|129848.4.peg.1212"/>
<dbReference type="Proteomes" id="UP000094707">
    <property type="component" value="Chromosome I"/>
</dbReference>
<dbReference type="Pfam" id="PF01022">
    <property type="entry name" value="HTH_5"/>
    <property type="match status" value="1"/>
</dbReference>
<dbReference type="PANTHER" id="PTHR35090">
    <property type="entry name" value="DNA-DIRECTED RNA POLYMERASE SUBUNIT I"/>
    <property type="match status" value="1"/>
</dbReference>
<dbReference type="SUPFAM" id="SSF46785">
    <property type="entry name" value="Winged helix' DNA-binding domain"/>
    <property type="match status" value="1"/>
</dbReference>
<dbReference type="GeneID" id="30412043"/>
<gene>
    <name evidence="3" type="ORF">MCBB_1198</name>
</gene>
<dbReference type="InterPro" id="IPR011991">
    <property type="entry name" value="ArsR-like_HTH"/>
</dbReference>
<dbReference type="Gene3D" id="1.10.10.10">
    <property type="entry name" value="Winged helix-like DNA-binding domain superfamily/Winged helix DNA-binding domain"/>
    <property type="match status" value="1"/>
</dbReference>
<dbReference type="STRING" id="118062.MCBB_1198"/>
<dbReference type="SUPFAM" id="SSF111126">
    <property type="entry name" value="Ligand-binding domain in the NO signalling and Golgi transport"/>
    <property type="match status" value="1"/>
</dbReference>
<dbReference type="InterPro" id="IPR024096">
    <property type="entry name" value="NO_sig/Golgi_transp_ligand-bd"/>
</dbReference>
<dbReference type="AlphaFoldDB" id="A0A1D3L2G1"/>
<dbReference type="CDD" id="cd00090">
    <property type="entry name" value="HTH_ARSR"/>
    <property type="match status" value="1"/>
</dbReference>
<dbReference type="InterPro" id="IPR001845">
    <property type="entry name" value="HTH_ArsR_DNA-bd_dom"/>
</dbReference>
<evidence type="ECO:0000313" key="3">
    <source>
        <dbReference type="EMBL" id="SCG85756.1"/>
    </source>
</evidence>
<dbReference type="KEGG" id="mcub:MCBB_1198"/>
<dbReference type="Pfam" id="PF02830">
    <property type="entry name" value="V4R"/>
    <property type="match status" value="1"/>
</dbReference>
<evidence type="ECO:0000259" key="1">
    <source>
        <dbReference type="SMART" id="SM00418"/>
    </source>
</evidence>
<dbReference type="Gene3D" id="3.30.1380.20">
    <property type="entry name" value="Trafficking protein particle complex subunit 3"/>
    <property type="match status" value="1"/>
</dbReference>
<dbReference type="GO" id="GO:0003700">
    <property type="term" value="F:DNA-binding transcription factor activity"/>
    <property type="evidence" value="ECO:0007669"/>
    <property type="project" value="InterPro"/>
</dbReference>
<dbReference type="InterPro" id="IPR004096">
    <property type="entry name" value="V4R"/>
</dbReference>
<dbReference type="RefSeq" id="WP_071906885.1">
    <property type="nucleotide sequence ID" value="NZ_LT607756.1"/>
</dbReference>
<evidence type="ECO:0000313" key="4">
    <source>
        <dbReference type="Proteomes" id="UP000094707"/>
    </source>
</evidence>
<dbReference type="SMART" id="SM00418">
    <property type="entry name" value="HTH_ARSR"/>
    <property type="match status" value="1"/>
</dbReference>
<accession>A0A1D3L2G1</accession>
<reference evidence="3 4" key="1">
    <citation type="submission" date="2016-08" db="EMBL/GenBank/DDBJ databases">
        <authorList>
            <person name="Seilhamer J.J."/>
        </authorList>
    </citation>
    <scope>NUCLEOTIDE SEQUENCE [LARGE SCALE GENOMIC DNA]</scope>
    <source>
        <strain evidence="3">Buetzberg</strain>
    </source>
</reference>
<dbReference type="SMART" id="SM00989">
    <property type="entry name" value="V4R"/>
    <property type="match status" value="1"/>
</dbReference>
<dbReference type="InterPro" id="IPR036390">
    <property type="entry name" value="WH_DNA-bd_sf"/>
</dbReference>
<feature type="domain" description="4-vinyl reductase 4VR" evidence="2">
    <location>
        <begin position="193"/>
        <end position="254"/>
    </location>
</feature>
<feature type="domain" description="HTH arsR-type" evidence="1">
    <location>
        <begin position="22"/>
        <end position="103"/>
    </location>
</feature>